<protein>
    <recommendedName>
        <fullName evidence="1">ATP-dependent DNA helicase</fullName>
        <ecNumber evidence="1">5.6.2.3</ecNumber>
    </recommendedName>
</protein>
<keyword evidence="1" id="KW-0547">Nucleotide-binding</keyword>
<proteinExistence type="inferred from homology"/>
<dbReference type="InterPro" id="IPR051055">
    <property type="entry name" value="PIF1_helicase"/>
</dbReference>
<dbReference type="GO" id="GO:0006310">
    <property type="term" value="P:DNA recombination"/>
    <property type="evidence" value="ECO:0007669"/>
    <property type="project" value="UniProtKB-KW"/>
</dbReference>
<keyword evidence="1" id="KW-0347">Helicase</keyword>
<dbReference type="Gene3D" id="3.40.50.300">
    <property type="entry name" value="P-loop containing nucleotide triphosphate hydrolases"/>
    <property type="match status" value="1"/>
</dbReference>
<comment type="caution">
    <text evidence="3">The sequence shown here is derived from an EMBL/GenBank/DDBJ whole genome shotgun (WGS) entry which is preliminary data.</text>
</comment>
<evidence type="ECO:0000313" key="4">
    <source>
        <dbReference type="Proteomes" id="UP000807353"/>
    </source>
</evidence>
<keyword evidence="4" id="KW-1185">Reference proteome</keyword>
<dbReference type="InterPro" id="IPR010285">
    <property type="entry name" value="DNA_helicase_pif1-like_DEAD"/>
</dbReference>
<evidence type="ECO:0000256" key="1">
    <source>
        <dbReference type="RuleBase" id="RU363044"/>
    </source>
</evidence>
<dbReference type="GO" id="GO:0016787">
    <property type="term" value="F:hydrolase activity"/>
    <property type="evidence" value="ECO:0007669"/>
    <property type="project" value="UniProtKB-KW"/>
</dbReference>
<dbReference type="GO" id="GO:0043139">
    <property type="term" value="F:5'-3' DNA helicase activity"/>
    <property type="evidence" value="ECO:0007669"/>
    <property type="project" value="UniProtKB-EC"/>
</dbReference>
<feature type="non-terminal residue" evidence="3">
    <location>
        <position position="200"/>
    </location>
</feature>
<reference evidence="3" key="1">
    <citation type="submission" date="2020-11" db="EMBL/GenBank/DDBJ databases">
        <authorList>
            <consortium name="DOE Joint Genome Institute"/>
            <person name="Ahrendt S."/>
            <person name="Riley R."/>
            <person name="Andreopoulos W."/>
            <person name="Labutti K."/>
            <person name="Pangilinan J."/>
            <person name="Ruiz-Duenas F.J."/>
            <person name="Barrasa J.M."/>
            <person name="Sanchez-Garcia M."/>
            <person name="Camarero S."/>
            <person name="Miyauchi S."/>
            <person name="Serrano A."/>
            <person name="Linde D."/>
            <person name="Babiker R."/>
            <person name="Drula E."/>
            <person name="Ayuso-Fernandez I."/>
            <person name="Pacheco R."/>
            <person name="Padilla G."/>
            <person name="Ferreira P."/>
            <person name="Barriuso J."/>
            <person name="Kellner H."/>
            <person name="Castanera R."/>
            <person name="Alfaro M."/>
            <person name="Ramirez L."/>
            <person name="Pisabarro A.G."/>
            <person name="Kuo A."/>
            <person name="Tritt A."/>
            <person name="Lipzen A."/>
            <person name="He G."/>
            <person name="Yan M."/>
            <person name="Ng V."/>
            <person name="Cullen D."/>
            <person name="Martin F."/>
            <person name="Rosso M.-N."/>
            <person name="Henrissat B."/>
            <person name="Hibbett D."/>
            <person name="Martinez A.T."/>
            <person name="Grigoriev I.V."/>
        </authorList>
    </citation>
    <scope>NUCLEOTIDE SEQUENCE</scope>
    <source>
        <strain evidence="3">CBS 247.69</strain>
    </source>
</reference>
<comment type="cofactor">
    <cofactor evidence="1">
        <name>Mg(2+)</name>
        <dbReference type="ChEBI" id="CHEBI:18420"/>
    </cofactor>
</comment>
<dbReference type="PANTHER" id="PTHR47642:SF5">
    <property type="entry name" value="ATP-DEPENDENT DNA HELICASE"/>
    <property type="match status" value="1"/>
</dbReference>
<dbReference type="InterPro" id="IPR027417">
    <property type="entry name" value="P-loop_NTPase"/>
</dbReference>
<dbReference type="EC" id="5.6.2.3" evidence="1"/>
<dbReference type="EMBL" id="MU150661">
    <property type="protein sequence ID" value="KAF9455473.1"/>
    <property type="molecule type" value="Genomic_DNA"/>
</dbReference>
<keyword evidence="1" id="KW-0067">ATP-binding</keyword>
<keyword evidence="1" id="KW-0227">DNA damage</keyword>
<comment type="catalytic activity">
    <reaction evidence="1">
        <text>ATP + H2O = ADP + phosphate + H(+)</text>
        <dbReference type="Rhea" id="RHEA:13065"/>
        <dbReference type="ChEBI" id="CHEBI:15377"/>
        <dbReference type="ChEBI" id="CHEBI:15378"/>
        <dbReference type="ChEBI" id="CHEBI:30616"/>
        <dbReference type="ChEBI" id="CHEBI:43474"/>
        <dbReference type="ChEBI" id="CHEBI:456216"/>
        <dbReference type="EC" id="5.6.2.3"/>
    </reaction>
</comment>
<comment type="similarity">
    <text evidence="1">Belongs to the helicase family.</text>
</comment>
<gene>
    <name evidence="3" type="ORF">BDZ94DRAFT_1179885</name>
</gene>
<dbReference type="Proteomes" id="UP000807353">
    <property type="component" value="Unassembled WGS sequence"/>
</dbReference>
<dbReference type="GO" id="GO:0005524">
    <property type="term" value="F:ATP binding"/>
    <property type="evidence" value="ECO:0007669"/>
    <property type="project" value="UniProtKB-KW"/>
</dbReference>
<dbReference type="PANTHER" id="PTHR47642">
    <property type="entry name" value="ATP-DEPENDENT DNA HELICASE"/>
    <property type="match status" value="1"/>
</dbReference>
<accession>A0A9P5XRB1</accession>
<keyword evidence="1" id="KW-0378">Hydrolase</keyword>
<name>A0A9P5XRB1_9AGAR</name>
<dbReference type="SUPFAM" id="SSF52540">
    <property type="entry name" value="P-loop containing nucleoside triphosphate hydrolases"/>
    <property type="match status" value="1"/>
</dbReference>
<dbReference type="Pfam" id="PF05970">
    <property type="entry name" value="PIF1"/>
    <property type="match status" value="1"/>
</dbReference>
<evidence type="ECO:0000313" key="3">
    <source>
        <dbReference type="EMBL" id="KAF9455473.1"/>
    </source>
</evidence>
<organism evidence="3 4">
    <name type="scientific">Collybia nuda</name>
    <dbReference type="NCBI Taxonomy" id="64659"/>
    <lineage>
        <taxon>Eukaryota</taxon>
        <taxon>Fungi</taxon>
        <taxon>Dikarya</taxon>
        <taxon>Basidiomycota</taxon>
        <taxon>Agaricomycotina</taxon>
        <taxon>Agaricomycetes</taxon>
        <taxon>Agaricomycetidae</taxon>
        <taxon>Agaricales</taxon>
        <taxon>Tricholomatineae</taxon>
        <taxon>Clitocybaceae</taxon>
        <taxon>Collybia</taxon>
    </lineage>
</organism>
<dbReference type="OrthoDB" id="432234at2759"/>
<dbReference type="AlphaFoldDB" id="A0A9P5XRB1"/>
<keyword evidence="1" id="KW-0234">DNA repair</keyword>
<dbReference type="GO" id="GO:0000723">
    <property type="term" value="P:telomere maintenance"/>
    <property type="evidence" value="ECO:0007669"/>
    <property type="project" value="InterPro"/>
</dbReference>
<feature type="domain" description="DNA helicase Pif1-like DEAD-box helicase" evidence="2">
    <location>
        <begin position="72"/>
        <end position="190"/>
    </location>
</feature>
<sequence length="200" mass="22301">MRTEILNHKLNSLSTTIEVSNACKIIEGYGPFEYNTPNRVDVVGPEYFKKNFKAKTIESQNQIINTITKYSLNTDQKRAFHIVANHATLPQYTPLKMYLGGMAGTGKSQVIKALVDFFNQRMESHRFMILAPTGTAAALLGGSTYHSILGIGGKGKNEEARNENTTIKQVQTKLKGVEYIFLDEVSMLSCKNLYSISARL</sequence>
<evidence type="ECO:0000259" key="2">
    <source>
        <dbReference type="Pfam" id="PF05970"/>
    </source>
</evidence>
<dbReference type="GO" id="GO:0006281">
    <property type="term" value="P:DNA repair"/>
    <property type="evidence" value="ECO:0007669"/>
    <property type="project" value="UniProtKB-KW"/>
</dbReference>
<keyword evidence="1" id="KW-0233">DNA recombination</keyword>